<feature type="region of interest" description="Disordered" evidence="2">
    <location>
        <begin position="213"/>
        <end position="234"/>
    </location>
</feature>
<evidence type="ECO:0000313" key="4">
    <source>
        <dbReference type="Proteomes" id="UP000604273"/>
    </source>
</evidence>
<dbReference type="AlphaFoldDB" id="A0A8H4WST9"/>
<proteinExistence type="predicted"/>
<organism evidence="3 4">
    <name type="scientific">Fusarium gaditjirri</name>
    <dbReference type="NCBI Taxonomy" id="282569"/>
    <lineage>
        <taxon>Eukaryota</taxon>
        <taxon>Fungi</taxon>
        <taxon>Dikarya</taxon>
        <taxon>Ascomycota</taxon>
        <taxon>Pezizomycotina</taxon>
        <taxon>Sordariomycetes</taxon>
        <taxon>Hypocreomycetidae</taxon>
        <taxon>Hypocreales</taxon>
        <taxon>Nectriaceae</taxon>
        <taxon>Fusarium</taxon>
        <taxon>Fusarium nisikadoi species complex</taxon>
    </lineage>
</organism>
<reference evidence="3" key="1">
    <citation type="journal article" date="2020" name="BMC Genomics">
        <title>Correction to: Identification and distribution of gene clusters required for synthesis of sphingolipid metabolism inhibitors in diverse species of the filamentous fungus Fusarium.</title>
        <authorList>
            <person name="Kim H.S."/>
            <person name="Lohmar J.M."/>
            <person name="Busman M."/>
            <person name="Brown D.W."/>
            <person name="Naumann T.A."/>
            <person name="Divon H.H."/>
            <person name="Lysoe E."/>
            <person name="Uhlig S."/>
            <person name="Proctor R.H."/>
        </authorList>
    </citation>
    <scope>NUCLEOTIDE SEQUENCE</scope>
    <source>
        <strain evidence="3">NRRL 45417</strain>
    </source>
</reference>
<dbReference type="OrthoDB" id="5075194at2759"/>
<sequence length="407" mass="45894">MASVQLDAVKAVLRWNLDSTPRYLAEPDPKSSFIRFALHLNTTSALFEIQIPISYKQHTKTSAIYIHINPRSITSLKHFVERDLPDAVKPVFGSAIYLDLELNDAVTILIPSFISEPVAAARSRSGIILDSLYELVQTTSLRIYIPDDALSQDQLESLSTAAIQQLNQFSGPDYDISRWFTGRGAKVTTLAKPPPPSYNNATADQANVPLYGESTTFDPPTASHKRKRSRDATDKRGWEVIPNSVAIWDKLLELEAVVHHRPPPNAPGDQSQHAQELQAEIAKLQAQLTRCEKKVLDRETEMVKLQTQVTQWEKKALDREAEVAKLQTQLAQWEKKVLDLEAEIAGLRDAQDNADNEENVELIEIQDTIRDLEEKIDFITRGKDDDEFAHTLKEEILNELITRISRG</sequence>
<dbReference type="Proteomes" id="UP000604273">
    <property type="component" value="Unassembled WGS sequence"/>
</dbReference>
<feature type="coiled-coil region" evidence="1">
    <location>
        <begin position="274"/>
        <end position="357"/>
    </location>
</feature>
<evidence type="ECO:0000256" key="1">
    <source>
        <dbReference type="SAM" id="Coils"/>
    </source>
</evidence>
<accession>A0A8H4WST9</accession>
<gene>
    <name evidence="3" type="ORF">FGADI_9538</name>
</gene>
<reference evidence="3" key="2">
    <citation type="submission" date="2020-05" db="EMBL/GenBank/DDBJ databases">
        <authorList>
            <person name="Kim H.-S."/>
            <person name="Proctor R.H."/>
            <person name="Brown D.W."/>
        </authorList>
    </citation>
    <scope>NUCLEOTIDE SEQUENCE</scope>
    <source>
        <strain evidence="3">NRRL 45417</strain>
    </source>
</reference>
<protein>
    <submittedName>
        <fullName evidence="3">Uncharacterized protein</fullName>
    </submittedName>
</protein>
<keyword evidence="1" id="KW-0175">Coiled coil</keyword>
<keyword evidence="4" id="KW-1185">Reference proteome</keyword>
<evidence type="ECO:0000313" key="3">
    <source>
        <dbReference type="EMBL" id="KAF4948634.1"/>
    </source>
</evidence>
<dbReference type="EMBL" id="JABFAI010000257">
    <property type="protein sequence ID" value="KAF4948634.1"/>
    <property type="molecule type" value="Genomic_DNA"/>
</dbReference>
<comment type="caution">
    <text evidence="3">The sequence shown here is derived from an EMBL/GenBank/DDBJ whole genome shotgun (WGS) entry which is preliminary data.</text>
</comment>
<name>A0A8H4WST9_9HYPO</name>
<evidence type="ECO:0000256" key="2">
    <source>
        <dbReference type="SAM" id="MobiDB-lite"/>
    </source>
</evidence>
<dbReference type="Gene3D" id="1.20.5.340">
    <property type="match status" value="1"/>
</dbReference>